<dbReference type="Proteomes" id="UP000000758">
    <property type="component" value="Chromosome"/>
</dbReference>
<gene>
    <name evidence="4" type="ordered locus">CENSYa_0114</name>
</gene>
<dbReference type="EnsemblBacteria" id="ABK76759">
    <property type="protein sequence ID" value="ABK76759"/>
    <property type="gene ID" value="CENSYa_0114"/>
</dbReference>
<evidence type="ECO:0000256" key="3">
    <source>
        <dbReference type="ARBA" id="ARBA00022840"/>
    </source>
</evidence>
<dbReference type="PANTHER" id="PTHR23407:SF1">
    <property type="entry name" value="5-FORMYLTETRAHYDROFOLATE CYCLO-LIGASE"/>
    <property type="match status" value="1"/>
</dbReference>
<keyword evidence="4" id="KW-0436">Ligase</keyword>
<dbReference type="STRING" id="414004.CENSYa_0114"/>
<dbReference type="EMBL" id="DP000238">
    <property type="protein sequence ID" value="ABK76759.1"/>
    <property type="molecule type" value="Genomic_DNA"/>
</dbReference>
<dbReference type="GO" id="GO:0030272">
    <property type="term" value="F:5-formyltetrahydrofolate cyclo-ligase activity"/>
    <property type="evidence" value="ECO:0007669"/>
    <property type="project" value="UniProtKB-EC"/>
</dbReference>
<dbReference type="PIRSF" id="PIRSF006806">
    <property type="entry name" value="FTHF_cligase"/>
    <property type="match status" value="1"/>
</dbReference>
<keyword evidence="2" id="KW-0547">Nucleotide-binding</keyword>
<dbReference type="GO" id="GO:0005524">
    <property type="term" value="F:ATP binding"/>
    <property type="evidence" value="ECO:0007669"/>
    <property type="project" value="UniProtKB-KW"/>
</dbReference>
<dbReference type="GO" id="GO:0035999">
    <property type="term" value="P:tetrahydrofolate interconversion"/>
    <property type="evidence" value="ECO:0007669"/>
    <property type="project" value="TreeGrafter"/>
</dbReference>
<evidence type="ECO:0000313" key="4">
    <source>
        <dbReference type="EMBL" id="ABK76759.1"/>
    </source>
</evidence>
<protein>
    <submittedName>
        <fullName evidence="4">5-formyltetrahydrofolate cyclo-ligase</fullName>
        <ecNumber evidence="4">6.3.3.2</ecNumber>
    </submittedName>
</protein>
<dbReference type="Gene3D" id="3.40.50.10420">
    <property type="entry name" value="NagB/RpiA/CoA transferase-like"/>
    <property type="match status" value="1"/>
</dbReference>
<keyword evidence="3" id="KW-0067">ATP-binding</keyword>
<dbReference type="HOGENOM" id="CLU_066245_2_2_2"/>
<comment type="similarity">
    <text evidence="1">Belongs to the 5-formyltetrahydrofolate cyclo-ligase family.</text>
</comment>
<organism evidence="4 5">
    <name type="scientific">Cenarchaeum symbiosum (strain A)</name>
    <dbReference type="NCBI Taxonomy" id="414004"/>
    <lineage>
        <taxon>Archaea</taxon>
        <taxon>Nitrososphaerota</taxon>
        <taxon>Candidatus Cenarchaeales</taxon>
        <taxon>Candidatus Cenarchaeaceae</taxon>
        <taxon>Candidatus Cenarchaeum</taxon>
    </lineage>
</organism>
<dbReference type="Pfam" id="PF01812">
    <property type="entry name" value="5-FTHF_cyc-lig"/>
    <property type="match status" value="1"/>
</dbReference>
<sequence length="173" mass="19383">MLLSRRDSLSHDIIRIAEAKIARRMGKIPEFAKARSVACYYSMGSEVPTHTLMQGLLDSGRKVCLPSIPGEDLVFREVRDLGRLESGKFDIMEPRNDCEECIDPDVIIVPAVGTARDGSRLGYGRGYYDRFLAGLDIPSIVPCYSKQLVKSVPTEEHDIPVNWIVTEDETIRV</sequence>
<evidence type="ECO:0000256" key="1">
    <source>
        <dbReference type="ARBA" id="ARBA00010638"/>
    </source>
</evidence>
<dbReference type="InterPro" id="IPR002698">
    <property type="entry name" value="FTHF_cligase"/>
</dbReference>
<keyword evidence="5" id="KW-1185">Reference proteome</keyword>
<dbReference type="KEGG" id="csy:CENSYa_0114"/>
<dbReference type="AlphaFoldDB" id="A0RTU2"/>
<reference evidence="4 5" key="1">
    <citation type="journal article" date="2006" name="Proc. Natl. Acad. Sci. U.S.A.">
        <title>Genomic analysis of the uncultivated marine crenarchaeote Cenarchaeum symbiosum.</title>
        <authorList>
            <person name="Hallam S.J."/>
            <person name="Konstantinidis K.T."/>
            <person name="Putnam N."/>
            <person name="Schleper C."/>
            <person name="Watanabe Y."/>
            <person name="Sugahara J."/>
            <person name="Preston C."/>
            <person name="de la Torre J."/>
            <person name="Richardson P.M."/>
            <person name="DeLong E.F."/>
        </authorList>
    </citation>
    <scope>NUCLEOTIDE SEQUENCE [LARGE SCALE GENOMIC DNA]</scope>
    <source>
        <strain evidence="5">A</strain>
    </source>
</reference>
<name>A0RTU2_CENSY</name>
<dbReference type="SUPFAM" id="SSF100950">
    <property type="entry name" value="NagB/RpiA/CoA transferase-like"/>
    <property type="match status" value="1"/>
</dbReference>
<dbReference type="PANTHER" id="PTHR23407">
    <property type="entry name" value="ATPASE INHIBITOR/5-FORMYLTETRAHYDROFOLATE CYCLO-LIGASE"/>
    <property type="match status" value="1"/>
</dbReference>
<dbReference type="EC" id="6.3.3.2" evidence="4"/>
<accession>A0RTU2</accession>
<dbReference type="GO" id="GO:0009396">
    <property type="term" value="P:folic acid-containing compound biosynthetic process"/>
    <property type="evidence" value="ECO:0007669"/>
    <property type="project" value="TreeGrafter"/>
</dbReference>
<dbReference type="NCBIfam" id="TIGR02727">
    <property type="entry name" value="MTHFS_bact"/>
    <property type="match status" value="1"/>
</dbReference>
<dbReference type="InterPro" id="IPR024185">
    <property type="entry name" value="FTHF_cligase-like_sf"/>
</dbReference>
<evidence type="ECO:0000256" key="2">
    <source>
        <dbReference type="ARBA" id="ARBA00022741"/>
    </source>
</evidence>
<proteinExistence type="inferred from homology"/>
<evidence type="ECO:0000313" key="5">
    <source>
        <dbReference type="Proteomes" id="UP000000758"/>
    </source>
</evidence>
<dbReference type="InterPro" id="IPR037171">
    <property type="entry name" value="NagB/RpiA_transferase-like"/>
</dbReference>